<dbReference type="Proteomes" id="UP000290092">
    <property type="component" value="Unassembled WGS sequence"/>
</dbReference>
<comment type="catalytic activity">
    <reaction evidence="1">
        <text>Hydrolyzes the link between N-acetylmuramoyl residues and L-amino acid residues in certain cell-wall glycopeptides.</text>
        <dbReference type="EC" id="3.5.1.28"/>
    </reaction>
</comment>
<dbReference type="CDD" id="cd02696">
    <property type="entry name" value="MurNAc-LAA"/>
    <property type="match status" value="1"/>
</dbReference>
<dbReference type="GO" id="GO:0008745">
    <property type="term" value="F:N-acetylmuramoyl-L-alanine amidase activity"/>
    <property type="evidence" value="ECO:0007669"/>
    <property type="project" value="UniProtKB-EC"/>
</dbReference>
<evidence type="ECO:0000256" key="1">
    <source>
        <dbReference type="ARBA" id="ARBA00001561"/>
    </source>
</evidence>
<dbReference type="GO" id="GO:0030288">
    <property type="term" value="C:outer membrane-bounded periplasmic space"/>
    <property type="evidence" value="ECO:0007669"/>
    <property type="project" value="TreeGrafter"/>
</dbReference>
<evidence type="ECO:0000313" key="6">
    <source>
        <dbReference type="Proteomes" id="UP000290092"/>
    </source>
</evidence>
<keyword evidence="6" id="KW-1185">Reference proteome</keyword>
<dbReference type="SUPFAM" id="SSF53187">
    <property type="entry name" value="Zn-dependent exopeptidases"/>
    <property type="match status" value="1"/>
</dbReference>
<dbReference type="AlphaFoldDB" id="A0AAX2AIY5"/>
<dbReference type="FunFam" id="3.40.630.40:FF:000005">
    <property type="entry name" value="N-acetylmuramoyl-L-alanine amidase (AmiA)"/>
    <property type="match status" value="1"/>
</dbReference>
<keyword evidence="3" id="KW-0378">Hydrolase</keyword>
<reference evidence="5 6" key="1">
    <citation type="submission" date="2017-09" db="EMBL/GenBank/DDBJ databases">
        <title>Genomics of the genus Arcobacter.</title>
        <authorList>
            <person name="Perez-Cataluna A."/>
            <person name="Figueras M.J."/>
            <person name="Salas-Masso N."/>
        </authorList>
    </citation>
    <scope>NUCLEOTIDE SEQUENCE [LARGE SCALE GENOMIC DNA]</scope>
    <source>
        <strain evidence="5 6">CECT 7386</strain>
    </source>
</reference>
<dbReference type="EMBL" id="NXID01000016">
    <property type="protein sequence ID" value="RXK15993.1"/>
    <property type="molecule type" value="Genomic_DNA"/>
</dbReference>
<evidence type="ECO:0000256" key="3">
    <source>
        <dbReference type="ARBA" id="ARBA00022801"/>
    </source>
</evidence>
<dbReference type="InterPro" id="IPR050695">
    <property type="entry name" value="N-acetylmuramoyl_amidase_3"/>
</dbReference>
<proteinExistence type="predicted"/>
<dbReference type="PANTHER" id="PTHR30404">
    <property type="entry name" value="N-ACETYLMURAMOYL-L-ALANINE AMIDASE"/>
    <property type="match status" value="1"/>
</dbReference>
<gene>
    <name evidence="5" type="ORF">CP985_05305</name>
</gene>
<name>A0AAX2AIY5_9BACT</name>
<dbReference type="Gene3D" id="3.40.630.40">
    <property type="entry name" value="Zn-dependent exopeptidases"/>
    <property type="match status" value="1"/>
</dbReference>
<dbReference type="Pfam" id="PF01520">
    <property type="entry name" value="Amidase_3"/>
    <property type="match status" value="1"/>
</dbReference>
<dbReference type="GO" id="GO:0009253">
    <property type="term" value="P:peptidoglycan catabolic process"/>
    <property type="evidence" value="ECO:0007669"/>
    <property type="project" value="InterPro"/>
</dbReference>
<dbReference type="SMART" id="SM00646">
    <property type="entry name" value="Ami_3"/>
    <property type="match status" value="1"/>
</dbReference>
<accession>A0AAX2AIY5</accession>
<dbReference type="EC" id="3.5.1.28" evidence="2"/>
<sequence>MSYLRAVLKNDTALEISHLKKIISLGKQLNINTSKYENELLKLTKKQQDKKTLPEIKPKKQEPKPQITSIESSKYTIEKVYTKDNMIIIDFYHQVSKNHINYEIEKTKYANYYLFNLKGSFKDAEPTKLELTNINRIYVLQKQTNLLQIKVKNKNSLKPIYIINNKRIIIKFPTIQNTTNNIVNKTTTTTSKTTSKNVPKDIALSINKYKKKIVVIDAGHGGKDAGAVGPGDKYEKTVVLSIGKYLYNILKQKGYEVYITRNNDRFIKVRNRTVLANNKNADIFLSIHANSVPKSKAHTIHGIETFFLSPARSERAKRVAAKENQSDIRTMSDATQESFLMVLNQSKITASNKLAIDVQQNMLYSLQKKYKDVVDGGVREGPFWVLVGAQMPSILIEVGYISHPKESKRLYNRYYQELLAKGIANGIDSYFLKNP</sequence>
<feature type="domain" description="MurNAc-LAA" evidence="4">
    <location>
        <begin position="273"/>
        <end position="428"/>
    </location>
</feature>
<dbReference type="InterPro" id="IPR002508">
    <property type="entry name" value="MurNAc-LAA_cat"/>
</dbReference>
<evidence type="ECO:0000313" key="5">
    <source>
        <dbReference type="EMBL" id="RXK15993.1"/>
    </source>
</evidence>
<evidence type="ECO:0000259" key="4">
    <source>
        <dbReference type="SMART" id="SM00646"/>
    </source>
</evidence>
<dbReference type="PANTHER" id="PTHR30404:SF0">
    <property type="entry name" value="N-ACETYLMURAMOYL-L-ALANINE AMIDASE AMIC"/>
    <property type="match status" value="1"/>
</dbReference>
<dbReference type="RefSeq" id="WP_114841306.1">
    <property type="nucleotide sequence ID" value="NZ_CP031219.1"/>
</dbReference>
<evidence type="ECO:0000256" key="2">
    <source>
        <dbReference type="ARBA" id="ARBA00011901"/>
    </source>
</evidence>
<comment type="caution">
    <text evidence="5">The sequence shown here is derived from an EMBL/GenBank/DDBJ whole genome shotgun (WGS) entry which is preliminary data.</text>
</comment>
<organism evidence="5 6">
    <name type="scientific">Malaciobacter mytili LMG 24559</name>
    <dbReference type="NCBI Taxonomy" id="1032238"/>
    <lineage>
        <taxon>Bacteria</taxon>
        <taxon>Pseudomonadati</taxon>
        <taxon>Campylobacterota</taxon>
        <taxon>Epsilonproteobacteria</taxon>
        <taxon>Campylobacterales</taxon>
        <taxon>Arcobacteraceae</taxon>
        <taxon>Malaciobacter</taxon>
    </lineage>
</organism>
<dbReference type="KEGG" id="amyt:AMYT_0842"/>
<protein>
    <recommendedName>
        <fullName evidence="2">N-acetylmuramoyl-L-alanine amidase</fullName>
        <ecNumber evidence="2">3.5.1.28</ecNumber>
    </recommendedName>
</protein>